<evidence type="ECO:0000256" key="2">
    <source>
        <dbReference type="ARBA" id="ARBA00012261"/>
    </source>
</evidence>
<dbReference type="PANTHER" id="PTHR11138">
    <property type="entry name" value="METHIONYL-TRNA FORMYLTRANSFERASE"/>
    <property type="match status" value="1"/>
</dbReference>
<reference evidence="7" key="1">
    <citation type="submission" date="2020-05" db="EMBL/GenBank/DDBJ databases">
        <authorList>
            <person name="Chiriac C."/>
            <person name="Salcher M."/>
            <person name="Ghai R."/>
            <person name="Kavagutti S V."/>
        </authorList>
    </citation>
    <scope>NUCLEOTIDE SEQUENCE</scope>
</reference>
<dbReference type="AlphaFoldDB" id="A0A6J7G2E5"/>
<keyword evidence="3" id="KW-0808">Transferase</keyword>
<feature type="domain" description="Formyl transferase N-terminal" evidence="5">
    <location>
        <begin position="2"/>
        <end position="179"/>
    </location>
</feature>
<dbReference type="PANTHER" id="PTHR11138:SF5">
    <property type="entry name" value="METHIONYL-TRNA FORMYLTRANSFERASE, MITOCHONDRIAL"/>
    <property type="match status" value="1"/>
</dbReference>
<dbReference type="InterPro" id="IPR041711">
    <property type="entry name" value="Met-tRNA-FMT_N"/>
</dbReference>
<dbReference type="CDD" id="cd08646">
    <property type="entry name" value="FMT_core_Met-tRNA-FMT_N"/>
    <property type="match status" value="1"/>
</dbReference>
<feature type="domain" description="Formyl transferase C-terminal" evidence="6">
    <location>
        <begin position="218"/>
        <end position="296"/>
    </location>
</feature>
<dbReference type="GO" id="GO:0004479">
    <property type="term" value="F:methionyl-tRNA formyltransferase activity"/>
    <property type="evidence" value="ECO:0007669"/>
    <property type="project" value="UniProtKB-EC"/>
</dbReference>
<dbReference type="Gene3D" id="3.40.50.12230">
    <property type="match status" value="1"/>
</dbReference>
<evidence type="ECO:0000259" key="5">
    <source>
        <dbReference type="Pfam" id="PF00551"/>
    </source>
</evidence>
<dbReference type="InterPro" id="IPR011034">
    <property type="entry name" value="Formyl_transferase-like_C_sf"/>
</dbReference>
<dbReference type="EMBL" id="CAFBMB010000073">
    <property type="protein sequence ID" value="CAB4902221.1"/>
    <property type="molecule type" value="Genomic_DNA"/>
</dbReference>
<dbReference type="EC" id="2.1.2.9" evidence="2"/>
<name>A0A6J7G2E5_9ZZZZ</name>
<accession>A0A6J7G2E5</accession>
<dbReference type="Pfam" id="PF02911">
    <property type="entry name" value="Formyl_trans_C"/>
    <property type="match status" value="1"/>
</dbReference>
<evidence type="ECO:0000256" key="4">
    <source>
        <dbReference type="ARBA" id="ARBA00022917"/>
    </source>
</evidence>
<comment type="similarity">
    <text evidence="1">Belongs to the Fmt family.</text>
</comment>
<proteinExistence type="inferred from homology"/>
<keyword evidence="4" id="KW-0648">Protein biosynthesis</keyword>
<dbReference type="SUPFAM" id="SSF50486">
    <property type="entry name" value="FMT C-terminal domain-like"/>
    <property type="match status" value="1"/>
</dbReference>
<organism evidence="7">
    <name type="scientific">freshwater metagenome</name>
    <dbReference type="NCBI Taxonomy" id="449393"/>
    <lineage>
        <taxon>unclassified sequences</taxon>
        <taxon>metagenomes</taxon>
        <taxon>ecological metagenomes</taxon>
    </lineage>
</organism>
<dbReference type="SUPFAM" id="SSF53328">
    <property type="entry name" value="Formyltransferase"/>
    <property type="match status" value="1"/>
</dbReference>
<dbReference type="GO" id="GO:0005829">
    <property type="term" value="C:cytosol"/>
    <property type="evidence" value="ECO:0007669"/>
    <property type="project" value="TreeGrafter"/>
</dbReference>
<evidence type="ECO:0000256" key="3">
    <source>
        <dbReference type="ARBA" id="ARBA00022679"/>
    </source>
</evidence>
<dbReference type="InterPro" id="IPR005793">
    <property type="entry name" value="Formyl_trans_C"/>
</dbReference>
<protein>
    <recommendedName>
        <fullName evidence="2">methionyl-tRNA formyltransferase</fullName>
        <ecNumber evidence="2">2.1.2.9</ecNumber>
    </recommendedName>
</protein>
<sequence>MRVVFAGTPAVAIPALESILASPHELIGVITREDAPFGRHKRVTPSPVAVWAEDRGIEVARVNRLGPEEAELLAQWQADVGVIVAYGALVREPILSALPHGWLNLHFSHLPDLRGAAPVQNAILRGDTHIATSVFRLVAELDAGDVCDTRAHEISGDETSGEVLARLAVTGGQQLVSVLDAVESGVVSAAPQSGTRSHAPKLSAADGRLRTVNLTGQYDRFRATTPEPGAWVETDAGRLKLVRMRRGTPCPDLAPGTLQLREGELVMVFSEGTLACLRVVPAGKREMSGAEWFRGLRRDVVNIVDS</sequence>
<dbReference type="Pfam" id="PF00551">
    <property type="entry name" value="Formyl_trans_N"/>
    <property type="match status" value="1"/>
</dbReference>
<evidence type="ECO:0000256" key="1">
    <source>
        <dbReference type="ARBA" id="ARBA00010699"/>
    </source>
</evidence>
<dbReference type="InterPro" id="IPR044135">
    <property type="entry name" value="Met-tRNA-FMT_C"/>
</dbReference>
<gene>
    <name evidence="7" type="ORF">UFOPK3516_00994</name>
</gene>
<dbReference type="CDD" id="cd08704">
    <property type="entry name" value="Met_tRNA_FMT_C"/>
    <property type="match status" value="1"/>
</dbReference>
<evidence type="ECO:0000259" key="6">
    <source>
        <dbReference type="Pfam" id="PF02911"/>
    </source>
</evidence>
<dbReference type="InterPro" id="IPR002376">
    <property type="entry name" value="Formyl_transf_N"/>
</dbReference>
<dbReference type="InterPro" id="IPR036477">
    <property type="entry name" value="Formyl_transf_N_sf"/>
</dbReference>
<evidence type="ECO:0000313" key="7">
    <source>
        <dbReference type="EMBL" id="CAB4902221.1"/>
    </source>
</evidence>